<dbReference type="InterPro" id="IPR001826">
    <property type="entry name" value="RHS"/>
</dbReference>
<keyword evidence="2" id="KW-1133">Transmembrane helix</keyword>
<evidence type="ECO:0000313" key="5">
    <source>
        <dbReference type="EMBL" id="ADX47946.1"/>
    </source>
</evidence>
<dbReference type="Pfam" id="PF05593">
    <property type="entry name" value="RHS_repeat"/>
    <property type="match status" value="3"/>
</dbReference>
<dbReference type="SUPFAM" id="SSF63829">
    <property type="entry name" value="Calcium-dependent phosphotriesterase"/>
    <property type="match status" value="1"/>
</dbReference>
<sequence length="1691" mass="183258">MGGMAAARQADEIGHVSVWARLARVGLRLASGMVETLLVAGVVALAAGVSVATMGCGAILACGLLAGFIGGATGWSDYKEKKIQEMTEDIGELDITGTLGIRGAATVRINGRAAMRAVADAAVCRDHGQPNPNFIAEGSDSVFIETYPAARKGDKMMCAAQIASGSDDVLVGGNKTAYLEIADDRAWWETALEIGVGLAMGRGNFLGKVGCLALGAVVGMAGDALGRGFRALIGYPVHPATGGKVLDGSQDTDFVLPGPLGIAWRRFYSSHDHREGSLHGAGWSVPYEIELHVERPAAGAPPSRITYVNPQGRHIGLPDVEPGTALFNVGEGFTLGCTAGGHYEVGELDHVAYQFGPAPQEAGTHVLKLLRIRDRFGHWVGLRYDGERRLAGIADHLGRLLRLDYEPGSRRVVAIHLVQAAPGEQLGLLATYRYDAGGQLTQVQDRTRATVRRFAYAEGLMVRQEDAAGFACHYAWEDAAQASGPERQDGARGPDGRPLRDRRVVRHWTEDGENYAIAYGFDGGFDSGPASEAGGWTSATDQLGREERWQWDRWHNLTAYTNALGATWRLVWNERRELLSCTRPSGASTTFQYDDNGMQTGVVDPLGRLTRTLWDSRWFEPLRTTGPDGATWRYEYDRQGLLVQETAPDGGVTRYAYDAQGQVVQIEDALGGARTLQWNERGLLARYTDCSGRTTRYGWDGWGQLQSVTDALGQQTQGVVDARGLLRSLRLPDGSSQGFEYDAGGRLVEHTDALSRGTRYGYNARGQLLWRRDAQGREIGAAHDGAHRLSALATENGGVYRFRYDDADRLVEEERLDGTRVGLEYDADGHVVAVVHHPARGDDVFHELETQAQDGTLREGPAARNAQVPRRTELQRDALGRLVQKRVGASVLRYRYDAGGRLVEASRWRRQAGEQAETPAGAEAETDNAPLELQHTTRFEYDALGRIVAEHAQDAASGQVHTLRHEHDALGNRTRTQLPAVGAGRSGQTGQAVLRRSLNYLHYGSGHLHQINLGLAEEWAQEASPEALQESLPGETLQASVLGGGPDGVLPEPVREVHRLIADIERDALHREVLRTQGTLSTRYALDALGRRTGSWTRSGLGLQDAAGEDWRGAWQQQVEALAQRGPSAAVGLLKQYRYDAVGELRESVHSHKGRTSWRYDATGRVEQALRAGPGAQPGAGVQGRSEEVFRYDPAGNLLDASLASRMAANDGGPGGSGTGSTGYLRDNLVRVYEDKRFAYDGFARLREKRIGRHTVQRFEWDDEDQLVAVETTRHPGTAQATRQRVEFRYDALGRRIAKQDAFGRTEFIWEGMRLIEERRGSKVVSYVYEPGSYVPLARIDADGQRLEGSGHGGLVGSAGADAAGPAGTQGPPGSQSSRYAALNPMAAPGSSAAAHAASASAQGPAHAHAQAQTPSESRLRASAQVSYFHNDPSGLPEEVTDEAGEVRWRASWRTWGSALEERWEAVRIDGSAIPAVQQRHRDEDTLEQNLRLQGQYLDRETGLHYNTFRYYDPDMGRFISPDPIGLAGGLNLQRYAINPLAWIDPWGLCGEKIKNKFPNEGPPADGKILGTAVSNKGLVTIPGKGPLRGTFDFVVTQDNQLILGKRHVTLSGGADVQAAGSMRLKGGKILEIDNLSGHYQPTPAQAAGFPSAINNAGFSTKGATLQPYSISPTPSGNHVLPPRPLPPTML</sequence>
<evidence type="ECO:0000313" key="6">
    <source>
        <dbReference type="Proteomes" id="UP000002482"/>
    </source>
</evidence>
<dbReference type="InterPro" id="IPR031325">
    <property type="entry name" value="RHS_repeat"/>
</dbReference>
<name>F0Q4B6_PARA1</name>
<dbReference type="NCBIfam" id="TIGR01643">
    <property type="entry name" value="YD_repeat_2x"/>
    <property type="match status" value="7"/>
</dbReference>
<dbReference type="GeneID" id="34239437"/>
<keyword evidence="6" id="KW-1185">Reference proteome</keyword>
<evidence type="ECO:0000259" key="3">
    <source>
        <dbReference type="Pfam" id="PF03527"/>
    </source>
</evidence>
<dbReference type="InterPro" id="IPR006530">
    <property type="entry name" value="YD"/>
</dbReference>
<gene>
    <name evidence="5" type="ordered locus">Acav_4056</name>
</gene>
<feature type="domain" description="DUF6531" evidence="4">
    <location>
        <begin position="234"/>
        <end position="315"/>
    </location>
</feature>
<feature type="domain" description="RHS protein conserved region" evidence="3">
    <location>
        <begin position="1427"/>
        <end position="1463"/>
    </location>
</feature>
<organism evidence="5 6">
    <name type="scientific">Paracidovorax avenae (strain ATCC 19860 / DSM 7227 / CCUG 15838 / JCM 20985 / LMG 2117 / NCPPB 1011)</name>
    <name type="common">Acidovorax avenae</name>
    <dbReference type="NCBI Taxonomy" id="643561"/>
    <lineage>
        <taxon>Bacteria</taxon>
        <taxon>Pseudomonadati</taxon>
        <taxon>Pseudomonadota</taxon>
        <taxon>Betaproteobacteria</taxon>
        <taxon>Burkholderiales</taxon>
        <taxon>Comamonadaceae</taxon>
        <taxon>Paracidovorax</taxon>
    </lineage>
</organism>
<dbReference type="PANTHER" id="PTHR32305">
    <property type="match status" value="1"/>
</dbReference>
<dbReference type="HOGENOM" id="CLU_001218_1_4_4"/>
<protein>
    <submittedName>
        <fullName evidence="5">RHS repeat-associated core domain protein</fullName>
    </submittedName>
</protein>
<proteinExistence type="predicted"/>
<dbReference type="InterPro" id="IPR008727">
    <property type="entry name" value="PAAR_motif"/>
</dbReference>
<dbReference type="CDD" id="cd14742">
    <property type="entry name" value="PAAR_RHS"/>
    <property type="match status" value="1"/>
</dbReference>
<dbReference type="NCBIfam" id="TIGR03696">
    <property type="entry name" value="Rhs_assc_core"/>
    <property type="match status" value="1"/>
</dbReference>
<feature type="compositionally biased region" description="Low complexity" evidence="1">
    <location>
        <begin position="1358"/>
        <end position="1378"/>
    </location>
</feature>
<dbReference type="KEGG" id="aaa:Acav_4056"/>
<dbReference type="Proteomes" id="UP000002482">
    <property type="component" value="Chromosome"/>
</dbReference>
<evidence type="ECO:0000256" key="2">
    <source>
        <dbReference type="SAM" id="Phobius"/>
    </source>
</evidence>
<dbReference type="InterPro" id="IPR045351">
    <property type="entry name" value="DUF6531"/>
</dbReference>
<dbReference type="InterPro" id="IPR022385">
    <property type="entry name" value="Rhs_assc_core"/>
</dbReference>
<dbReference type="RefSeq" id="WP_013596420.1">
    <property type="nucleotide sequence ID" value="NC_015138.1"/>
</dbReference>
<dbReference type="Pfam" id="PF05488">
    <property type="entry name" value="PAAR_motif"/>
    <property type="match status" value="1"/>
</dbReference>
<feature type="region of interest" description="Disordered" evidence="1">
    <location>
        <begin position="1346"/>
        <end position="1422"/>
    </location>
</feature>
<evidence type="ECO:0000256" key="1">
    <source>
        <dbReference type="SAM" id="MobiDB-lite"/>
    </source>
</evidence>
<feature type="compositionally biased region" description="Pro residues" evidence="1">
    <location>
        <begin position="1682"/>
        <end position="1691"/>
    </location>
</feature>
<keyword evidence="2" id="KW-0472">Membrane</keyword>
<feature type="compositionally biased region" description="Low complexity" evidence="1">
    <location>
        <begin position="1387"/>
        <end position="1413"/>
    </location>
</feature>
<dbReference type="PANTHER" id="PTHR32305:SF15">
    <property type="entry name" value="PROTEIN RHSA-RELATED"/>
    <property type="match status" value="1"/>
</dbReference>
<dbReference type="Pfam" id="PF03527">
    <property type="entry name" value="RHS"/>
    <property type="match status" value="1"/>
</dbReference>
<accession>F0Q4B6</accession>
<evidence type="ECO:0000259" key="4">
    <source>
        <dbReference type="Pfam" id="PF20148"/>
    </source>
</evidence>
<dbReference type="Pfam" id="PF20148">
    <property type="entry name" value="DUF6531"/>
    <property type="match status" value="1"/>
</dbReference>
<feature type="transmembrane region" description="Helical" evidence="2">
    <location>
        <begin position="37"/>
        <end position="70"/>
    </location>
</feature>
<feature type="region of interest" description="Disordered" evidence="1">
    <location>
        <begin position="1672"/>
        <end position="1691"/>
    </location>
</feature>
<reference evidence="5" key="1">
    <citation type="submission" date="2011-02" db="EMBL/GenBank/DDBJ databases">
        <title>Complete sequence of Acidovorax avenae subsp. avenae ATCC 19860.</title>
        <authorList>
            <consortium name="US DOE Joint Genome Institute"/>
            <person name="Lucas S."/>
            <person name="Copeland A."/>
            <person name="Lapidus A."/>
            <person name="Cheng J.-F."/>
            <person name="Goodwin L."/>
            <person name="Pitluck S."/>
            <person name="Chertkov O."/>
            <person name="Held B."/>
            <person name="Detter J.C."/>
            <person name="Han C."/>
            <person name="Tapia R."/>
            <person name="Land M."/>
            <person name="Hauser L."/>
            <person name="Kyrpides N."/>
            <person name="Ivanova N."/>
            <person name="Ovchinnikova G."/>
            <person name="Pagani I."/>
            <person name="Gordon S."/>
            <person name="Woyke T."/>
        </authorList>
    </citation>
    <scope>NUCLEOTIDE SEQUENCE</scope>
    <source>
        <strain evidence="5">ATCC 19860</strain>
    </source>
</reference>
<keyword evidence="2" id="KW-0812">Transmembrane</keyword>
<dbReference type="Gene3D" id="2.180.10.10">
    <property type="entry name" value="RHS repeat-associated core"/>
    <property type="match status" value="4"/>
</dbReference>
<dbReference type="Gene3D" id="2.60.200.60">
    <property type="match status" value="1"/>
</dbReference>
<dbReference type="EMBL" id="CP002521">
    <property type="protein sequence ID" value="ADX47946.1"/>
    <property type="molecule type" value="Genomic_DNA"/>
</dbReference>
<dbReference type="InterPro" id="IPR050708">
    <property type="entry name" value="T6SS_VgrG/RHS"/>
</dbReference>